<feature type="region of interest" description="Disordered" evidence="1">
    <location>
        <begin position="34"/>
        <end position="74"/>
    </location>
</feature>
<evidence type="ECO:0000256" key="1">
    <source>
        <dbReference type="SAM" id="MobiDB-lite"/>
    </source>
</evidence>
<dbReference type="AlphaFoldDB" id="A0A317DKM3"/>
<name>A0A317DKM3_9ACTN</name>
<evidence type="ECO:0000313" key="2">
    <source>
        <dbReference type="EMBL" id="PWR14924.1"/>
    </source>
</evidence>
<dbReference type="Proteomes" id="UP000246050">
    <property type="component" value="Unassembled WGS sequence"/>
</dbReference>
<gene>
    <name evidence="2" type="ORF">DKT69_13675</name>
</gene>
<dbReference type="EMBL" id="QGKS01000207">
    <property type="protein sequence ID" value="PWR14924.1"/>
    <property type="molecule type" value="Genomic_DNA"/>
</dbReference>
<feature type="compositionally biased region" description="Basic and acidic residues" evidence="1">
    <location>
        <begin position="34"/>
        <end position="58"/>
    </location>
</feature>
<accession>A0A317DKM3</accession>
<evidence type="ECO:0000313" key="3">
    <source>
        <dbReference type="Proteomes" id="UP000246050"/>
    </source>
</evidence>
<proteinExistence type="predicted"/>
<reference evidence="2 3" key="1">
    <citation type="submission" date="2018-05" db="EMBL/GenBank/DDBJ databases">
        <title>Micromonosporas from Atacama Desert.</title>
        <authorList>
            <person name="Carro L."/>
            <person name="Golinska P."/>
            <person name="Klenk H.-P."/>
            <person name="Goodfellow M."/>
        </authorList>
    </citation>
    <scope>NUCLEOTIDE SEQUENCE [LARGE SCALE GENOMIC DNA]</scope>
    <source>
        <strain evidence="2 3">4G51</strain>
    </source>
</reference>
<protein>
    <submittedName>
        <fullName evidence="2">Uncharacterized protein</fullName>
    </submittedName>
</protein>
<organism evidence="2 3">
    <name type="scientific">Micromonospora sicca</name>
    <dbReference type="NCBI Taxonomy" id="2202420"/>
    <lineage>
        <taxon>Bacteria</taxon>
        <taxon>Bacillati</taxon>
        <taxon>Actinomycetota</taxon>
        <taxon>Actinomycetes</taxon>
        <taxon>Micromonosporales</taxon>
        <taxon>Micromonosporaceae</taxon>
        <taxon>Micromonospora</taxon>
    </lineage>
</organism>
<comment type="caution">
    <text evidence="2">The sequence shown here is derived from an EMBL/GenBank/DDBJ whole genome shotgun (WGS) entry which is preliminary data.</text>
</comment>
<sequence length="74" mass="8677">MRTIGAIGLLPTATHVNCLDCADLHDVVQPGWRDERDWRPSETHRCHDARARQRDSQQGKRHHLHQDKEQERCT</sequence>